<evidence type="ECO:0000256" key="13">
    <source>
        <dbReference type="ARBA" id="ARBA00023002"/>
    </source>
</evidence>
<keyword evidence="25" id="KW-1185">Reference proteome</keyword>
<evidence type="ECO:0000256" key="9">
    <source>
        <dbReference type="ARBA" id="ARBA00022714"/>
    </source>
</evidence>
<evidence type="ECO:0000256" key="8">
    <source>
        <dbReference type="ARBA" id="ARBA00022692"/>
    </source>
</evidence>
<feature type="transmembrane region" description="Helical" evidence="22">
    <location>
        <begin position="80"/>
        <end position="100"/>
    </location>
</feature>
<organism evidence="24 25">
    <name type="scientific">Aeromicrobium terrae</name>
    <dbReference type="NCBI Taxonomy" id="2498846"/>
    <lineage>
        <taxon>Bacteria</taxon>
        <taxon>Bacillati</taxon>
        <taxon>Actinomycetota</taxon>
        <taxon>Actinomycetes</taxon>
        <taxon>Propionibacteriales</taxon>
        <taxon>Nocardioidaceae</taxon>
        <taxon>Aeromicrobium</taxon>
    </lineage>
</organism>
<dbReference type="OrthoDB" id="9802613at2"/>
<keyword evidence="8 22" id="KW-0812">Transmembrane</keyword>
<evidence type="ECO:0000313" key="24">
    <source>
        <dbReference type="EMBL" id="TXL62804.1"/>
    </source>
</evidence>
<evidence type="ECO:0000256" key="15">
    <source>
        <dbReference type="ARBA" id="ARBA00023014"/>
    </source>
</evidence>
<evidence type="ECO:0000256" key="12">
    <source>
        <dbReference type="ARBA" id="ARBA00022989"/>
    </source>
</evidence>
<evidence type="ECO:0000256" key="22">
    <source>
        <dbReference type="SAM" id="Phobius"/>
    </source>
</evidence>
<protein>
    <recommendedName>
        <fullName evidence="4">Cytochrome bc1 complex Rieske iron-sulfur subunit</fullName>
    </recommendedName>
    <alternativeName>
        <fullName evidence="18">Cytochrome bc1 reductase complex subunit QcrA</fullName>
    </alternativeName>
    <alternativeName>
        <fullName evidence="19">Rieske iron-sulfur protein</fullName>
    </alternativeName>
</protein>
<dbReference type="AlphaFoldDB" id="A0A5C8NLS9"/>
<keyword evidence="12 22" id="KW-1133">Transmembrane helix</keyword>
<evidence type="ECO:0000256" key="2">
    <source>
        <dbReference type="ARBA" id="ARBA00004651"/>
    </source>
</evidence>
<dbReference type="CDD" id="cd03467">
    <property type="entry name" value="Rieske"/>
    <property type="match status" value="1"/>
</dbReference>
<evidence type="ECO:0000256" key="6">
    <source>
        <dbReference type="ARBA" id="ARBA00022475"/>
    </source>
</evidence>
<comment type="caution">
    <text evidence="24">The sequence shown here is derived from an EMBL/GenBank/DDBJ whole genome shotgun (WGS) entry which is preliminary data.</text>
</comment>
<evidence type="ECO:0000256" key="10">
    <source>
        <dbReference type="ARBA" id="ARBA00022723"/>
    </source>
</evidence>
<evidence type="ECO:0000256" key="4">
    <source>
        <dbReference type="ARBA" id="ARBA00015816"/>
    </source>
</evidence>
<evidence type="ECO:0000313" key="25">
    <source>
        <dbReference type="Proteomes" id="UP000321571"/>
    </source>
</evidence>
<evidence type="ECO:0000259" key="23">
    <source>
        <dbReference type="PROSITE" id="PS51296"/>
    </source>
</evidence>
<dbReference type="InterPro" id="IPR014349">
    <property type="entry name" value="Rieske_Fe-S_prot"/>
</dbReference>
<evidence type="ECO:0000256" key="11">
    <source>
        <dbReference type="ARBA" id="ARBA00022982"/>
    </source>
</evidence>
<evidence type="ECO:0000256" key="5">
    <source>
        <dbReference type="ARBA" id="ARBA00022448"/>
    </source>
</evidence>
<dbReference type="EMBL" id="VDUX01000001">
    <property type="protein sequence ID" value="TXL62804.1"/>
    <property type="molecule type" value="Genomic_DNA"/>
</dbReference>
<comment type="function">
    <text evidence="1">Iron-sulfur subunit of the cytochrome bc1 complex, an essential component of the respiratory electron transport chain required for ATP synthesis. The bc1 complex catalyzes the oxidation of menaquinol and the reduction of cytochrome c in the respiratory chain. The bc1 complex operates through a Q-cycle mechanism that couples electron transfer to generation of the proton gradient that drives ATP synthesis.</text>
</comment>
<keyword evidence="17" id="KW-1015">Disulfide bond</keyword>
<keyword evidence="9" id="KW-0001">2Fe-2S</keyword>
<keyword evidence="14" id="KW-0408">Iron</keyword>
<dbReference type="SUPFAM" id="SSF50022">
    <property type="entry name" value="ISP domain"/>
    <property type="match status" value="1"/>
</dbReference>
<dbReference type="RefSeq" id="WP_147682843.1">
    <property type="nucleotide sequence ID" value="NZ_VDUX01000001.1"/>
</dbReference>
<sequence>MTDDLEPTGASEGTVAHEPIGDPGLPEHQWRPTDVDADLERRAERQVSTLFGLGALLFLGFCVAYFTVDADQTFLGWNGQNFALGATFGGGLLLIGVGIIQWAKKLMGDHEIVEERHPSASSDEDRTAVMIDVNAGLNESGIARRPMIRNSLLLSLGALGLPVIVALRDLGPLPHDQRRTVWKKGMRVVNDVSGTPIKPEQLQVGQLVNAEPAILFEEDADGERVLHGTEALQVKSKAAVIVVRMRPEDITPSKGRENWGVDGILCYSKICTHVGCPISLWEQQTHHLLCPCHQSTFDLADNGKVIFGPAHRPLPQLPLGVDSEGYLIAMSDFPEIVAPSYPELARDQKKLDKNS</sequence>
<evidence type="ECO:0000256" key="20">
    <source>
        <dbReference type="ARBA" id="ARBA00034078"/>
    </source>
</evidence>
<keyword evidence="16 22" id="KW-0472">Membrane</keyword>
<evidence type="ECO:0000256" key="7">
    <source>
        <dbReference type="ARBA" id="ARBA00022660"/>
    </source>
</evidence>
<dbReference type="Gene3D" id="2.102.10.10">
    <property type="entry name" value="Rieske [2Fe-2S] iron-sulphur domain"/>
    <property type="match status" value="1"/>
</dbReference>
<evidence type="ECO:0000256" key="14">
    <source>
        <dbReference type="ARBA" id="ARBA00023004"/>
    </source>
</evidence>
<keyword evidence="6" id="KW-1003">Cell membrane</keyword>
<keyword evidence="7" id="KW-0679">Respiratory chain</keyword>
<dbReference type="Pfam" id="PF00355">
    <property type="entry name" value="Rieske"/>
    <property type="match status" value="1"/>
</dbReference>
<evidence type="ECO:0000256" key="18">
    <source>
        <dbReference type="ARBA" id="ARBA00029586"/>
    </source>
</evidence>
<evidence type="ECO:0000256" key="1">
    <source>
        <dbReference type="ARBA" id="ARBA00002494"/>
    </source>
</evidence>
<comment type="similarity">
    <text evidence="3">Belongs to the Rieske iron-sulfur protein family.</text>
</comment>
<keyword evidence="5" id="KW-0813">Transport</keyword>
<dbReference type="PROSITE" id="PS51296">
    <property type="entry name" value="RIESKE"/>
    <property type="match status" value="1"/>
</dbReference>
<dbReference type="PRINTS" id="PR00162">
    <property type="entry name" value="RIESKE"/>
</dbReference>
<proteinExistence type="inferred from homology"/>
<keyword evidence="13" id="KW-0560">Oxidoreductase</keyword>
<dbReference type="InterPro" id="IPR045603">
    <property type="entry name" value="QcrA_N"/>
</dbReference>
<evidence type="ECO:0000256" key="21">
    <source>
        <dbReference type="SAM" id="MobiDB-lite"/>
    </source>
</evidence>
<dbReference type="GO" id="GO:0005886">
    <property type="term" value="C:plasma membrane"/>
    <property type="evidence" value="ECO:0007669"/>
    <property type="project" value="UniProtKB-SubCell"/>
</dbReference>
<dbReference type="GO" id="GO:0051537">
    <property type="term" value="F:2 iron, 2 sulfur cluster binding"/>
    <property type="evidence" value="ECO:0007669"/>
    <property type="project" value="UniProtKB-KW"/>
</dbReference>
<feature type="domain" description="Rieske" evidence="23">
    <location>
        <begin position="259"/>
        <end position="328"/>
    </location>
</feature>
<evidence type="ECO:0000256" key="17">
    <source>
        <dbReference type="ARBA" id="ARBA00023157"/>
    </source>
</evidence>
<accession>A0A5C8NLS9</accession>
<dbReference type="GO" id="GO:0016705">
    <property type="term" value="F:oxidoreductase activity, acting on paired donors, with incorporation or reduction of molecular oxygen"/>
    <property type="evidence" value="ECO:0007669"/>
    <property type="project" value="UniProtKB-ARBA"/>
</dbReference>
<comment type="subcellular location">
    <subcellularLocation>
        <location evidence="2">Cell membrane</location>
        <topology evidence="2">Multi-pass membrane protein</topology>
    </subcellularLocation>
</comment>
<dbReference type="PANTHER" id="PTHR10134">
    <property type="entry name" value="CYTOCHROME B-C1 COMPLEX SUBUNIT RIESKE, MITOCHONDRIAL"/>
    <property type="match status" value="1"/>
</dbReference>
<feature type="transmembrane region" description="Helical" evidence="22">
    <location>
        <begin position="50"/>
        <end position="68"/>
    </location>
</feature>
<name>A0A5C8NLS9_9ACTN</name>
<reference evidence="24 25" key="1">
    <citation type="submission" date="2019-06" db="EMBL/GenBank/DDBJ databases">
        <title>Aeromicrobium sp. nov., isolated from a maize field.</title>
        <authorList>
            <person name="Lin S.-Y."/>
            <person name="Tsai C.-F."/>
            <person name="Young C.-C."/>
        </authorList>
    </citation>
    <scope>NUCLEOTIDE SEQUENCE [LARGE SCALE GENOMIC DNA]</scope>
    <source>
        <strain evidence="24 25">CC-CFT486</strain>
    </source>
</reference>
<dbReference type="GO" id="GO:0004497">
    <property type="term" value="F:monooxygenase activity"/>
    <property type="evidence" value="ECO:0007669"/>
    <property type="project" value="UniProtKB-ARBA"/>
</dbReference>
<dbReference type="Proteomes" id="UP000321571">
    <property type="component" value="Unassembled WGS sequence"/>
</dbReference>
<gene>
    <name evidence="24" type="ORF">FHP06_00720</name>
</gene>
<dbReference type="Pfam" id="PF19297">
    <property type="entry name" value="QcrA_N"/>
    <property type="match status" value="1"/>
</dbReference>
<feature type="region of interest" description="Disordered" evidence="21">
    <location>
        <begin position="1"/>
        <end position="31"/>
    </location>
</feature>
<evidence type="ECO:0000256" key="3">
    <source>
        <dbReference type="ARBA" id="ARBA00010651"/>
    </source>
</evidence>
<dbReference type="InterPro" id="IPR036922">
    <property type="entry name" value="Rieske_2Fe-2S_sf"/>
</dbReference>
<keyword evidence="10" id="KW-0479">Metal-binding</keyword>
<dbReference type="InterPro" id="IPR017941">
    <property type="entry name" value="Rieske_2Fe-2S"/>
</dbReference>
<keyword evidence="15" id="KW-0411">Iron-sulfur</keyword>
<dbReference type="GO" id="GO:0046872">
    <property type="term" value="F:metal ion binding"/>
    <property type="evidence" value="ECO:0007669"/>
    <property type="project" value="UniProtKB-KW"/>
</dbReference>
<evidence type="ECO:0000256" key="19">
    <source>
        <dbReference type="ARBA" id="ARBA00032409"/>
    </source>
</evidence>
<keyword evidence="11" id="KW-0249">Electron transport</keyword>
<dbReference type="InterPro" id="IPR005805">
    <property type="entry name" value="Rieske_Fe-S_prot_C"/>
</dbReference>
<comment type="cofactor">
    <cofactor evidence="20">
        <name>[2Fe-2S] cluster</name>
        <dbReference type="ChEBI" id="CHEBI:190135"/>
    </cofactor>
</comment>
<evidence type="ECO:0000256" key="16">
    <source>
        <dbReference type="ARBA" id="ARBA00023136"/>
    </source>
</evidence>